<dbReference type="EMBL" id="HACG01033422">
    <property type="protein sequence ID" value="CEK80287.1"/>
    <property type="molecule type" value="Transcribed_RNA"/>
</dbReference>
<feature type="non-terminal residue" evidence="1">
    <location>
        <position position="1"/>
    </location>
</feature>
<protein>
    <submittedName>
        <fullName evidence="1">Uncharacterized protein</fullName>
    </submittedName>
</protein>
<sequence>RCHGHRNHRAEPTLTEDLSSIVQRATNPLGRWAIPCHTGMLSPTSELIMTLLAIFFFGAKHWMMPGRLLPMSEKWNTLFETKLQITKVSRYHYMTLGQGVRAQAQLDH</sequence>
<dbReference type="EMBL" id="HACG01033421">
    <property type="protein sequence ID" value="CEK80286.1"/>
    <property type="molecule type" value="Transcribed_RNA"/>
</dbReference>
<organism evidence="1">
    <name type="scientific">Arion vulgaris</name>
    <dbReference type="NCBI Taxonomy" id="1028688"/>
    <lineage>
        <taxon>Eukaryota</taxon>
        <taxon>Metazoa</taxon>
        <taxon>Spiralia</taxon>
        <taxon>Lophotrochozoa</taxon>
        <taxon>Mollusca</taxon>
        <taxon>Gastropoda</taxon>
        <taxon>Heterobranchia</taxon>
        <taxon>Euthyneura</taxon>
        <taxon>Panpulmonata</taxon>
        <taxon>Eupulmonata</taxon>
        <taxon>Stylommatophora</taxon>
        <taxon>Helicina</taxon>
        <taxon>Arionoidea</taxon>
        <taxon>Arionidae</taxon>
        <taxon>Arion</taxon>
    </lineage>
</organism>
<evidence type="ECO:0000313" key="2">
    <source>
        <dbReference type="EMBL" id="CEK80287.1"/>
    </source>
</evidence>
<dbReference type="AlphaFoldDB" id="A0A0B7AJS8"/>
<proteinExistence type="predicted"/>
<gene>
    <name evidence="1" type="primary">ORF120122</name>
    <name evidence="2" type="synonym">ORF120139</name>
</gene>
<name>A0A0B7AJS8_9EUPU</name>
<accession>A0A0B7AJS8</accession>
<evidence type="ECO:0000313" key="1">
    <source>
        <dbReference type="EMBL" id="CEK80286.1"/>
    </source>
</evidence>
<reference evidence="1" key="1">
    <citation type="submission" date="2014-12" db="EMBL/GenBank/DDBJ databases">
        <title>Insight into the proteome of Arion vulgaris.</title>
        <authorList>
            <person name="Aradska J."/>
            <person name="Bulat T."/>
            <person name="Smidak R."/>
            <person name="Sarate P."/>
            <person name="Gangsoo J."/>
            <person name="Sialana F."/>
            <person name="Bilban M."/>
            <person name="Lubec G."/>
        </authorList>
    </citation>
    <scope>NUCLEOTIDE SEQUENCE</scope>
    <source>
        <tissue evidence="1">Skin</tissue>
    </source>
</reference>